<gene>
    <name evidence="1" type="ORF">GCM10007315_22250</name>
</gene>
<proteinExistence type="predicted"/>
<organism evidence="1 2">
    <name type="scientific">Neogemmobacter tilapiae</name>
    <dbReference type="NCBI Taxonomy" id="875041"/>
    <lineage>
        <taxon>Bacteria</taxon>
        <taxon>Pseudomonadati</taxon>
        <taxon>Pseudomonadota</taxon>
        <taxon>Alphaproteobacteria</taxon>
        <taxon>Rhodobacterales</taxon>
        <taxon>Paracoccaceae</taxon>
        <taxon>Neogemmobacter</taxon>
    </lineage>
</organism>
<dbReference type="RefSeq" id="WP_189411740.1">
    <property type="nucleotide sequence ID" value="NZ_BMYJ01000006.1"/>
</dbReference>
<dbReference type="EMBL" id="BMYJ01000006">
    <property type="protein sequence ID" value="GHC58212.1"/>
    <property type="molecule type" value="Genomic_DNA"/>
</dbReference>
<comment type="caution">
    <text evidence="1">The sequence shown here is derived from an EMBL/GenBank/DDBJ whole genome shotgun (WGS) entry which is preliminary data.</text>
</comment>
<keyword evidence="2" id="KW-1185">Reference proteome</keyword>
<dbReference type="PROSITE" id="PS51257">
    <property type="entry name" value="PROKAR_LIPOPROTEIN"/>
    <property type="match status" value="1"/>
</dbReference>
<dbReference type="Proteomes" id="UP000638981">
    <property type="component" value="Unassembled WGS sequence"/>
</dbReference>
<reference evidence="1" key="1">
    <citation type="journal article" date="2014" name="Int. J. Syst. Evol. Microbiol.">
        <title>Complete genome sequence of Corynebacterium casei LMG S-19264T (=DSM 44701T), isolated from a smear-ripened cheese.</title>
        <authorList>
            <consortium name="US DOE Joint Genome Institute (JGI-PGF)"/>
            <person name="Walter F."/>
            <person name="Albersmeier A."/>
            <person name="Kalinowski J."/>
            <person name="Ruckert C."/>
        </authorList>
    </citation>
    <scope>NUCLEOTIDE SEQUENCE</scope>
    <source>
        <strain evidence="1">KCTC 23310</strain>
    </source>
</reference>
<name>A0A918WLM1_9RHOB</name>
<evidence type="ECO:0000313" key="1">
    <source>
        <dbReference type="EMBL" id="GHC58212.1"/>
    </source>
</evidence>
<protein>
    <submittedName>
        <fullName evidence="1">Uncharacterized protein</fullName>
    </submittedName>
</protein>
<evidence type="ECO:0000313" key="2">
    <source>
        <dbReference type="Proteomes" id="UP000638981"/>
    </source>
</evidence>
<accession>A0A918WLM1</accession>
<reference evidence="1" key="2">
    <citation type="submission" date="2020-09" db="EMBL/GenBank/DDBJ databases">
        <authorList>
            <person name="Sun Q."/>
            <person name="Kim S."/>
        </authorList>
    </citation>
    <scope>NUCLEOTIDE SEQUENCE</scope>
    <source>
        <strain evidence="1">KCTC 23310</strain>
    </source>
</reference>
<sequence length="131" mass="14270">MRALFILSVTLLSGCVETQPSSAPLTKGELVASHDPNAEERGYATNSDGSLRLVNGKPEVIARLGSKVDMISVSRIGEMKLSPDDYFLAKGMADHFCEITQMKPGSSEDGTGLATHAYFENGVWEFYRLCH</sequence>
<dbReference type="AlphaFoldDB" id="A0A918WLM1"/>